<evidence type="ECO:0000259" key="2">
    <source>
        <dbReference type="PROSITE" id="PS50830"/>
    </source>
</evidence>
<protein>
    <submittedName>
        <fullName evidence="3">Endonuclease YncB(Thermonuclease family)</fullName>
    </submittedName>
</protein>
<feature type="domain" description="TNase-like" evidence="2">
    <location>
        <begin position="85"/>
        <end position="220"/>
    </location>
</feature>
<feature type="region of interest" description="Disordered" evidence="1">
    <location>
        <begin position="206"/>
        <end position="252"/>
    </location>
</feature>
<dbReference type="Proteomes" id="UP000546642">
    <property type="component" value="Unassembled WGS sequence"/>
</dbReference>
<dbReference type="Gene3D" id="2.40.50.90">
    <property type="match status" value="1"/>
</dbReference>
<dbReference type="EMBL" id="JACHDS010000001">
    <property type="protein sequence ID" value="MBB6174735.1"/>
    <property type="molecule type" value="Genomic_DNA"/>
</dbReference>
<evidence type="ECO:0000256" key="1">
    <source>
        <dbReference type="SAM" id="MobiDB-lite"/>
    </source>
</evidence>
<accession>A0A7W9YMJ4</accession>
<keyword evidence="4" id="KW-1185">Reference proteome</keyword>
<dbReference type="SMART" id="SM00318">
    <property type="entry name" value="SNc"/>
    <property type="match status" value="1"/>
</dbReference>
<dbReference type="InterPro" id="IPR016071">
    <property type="entry name" value="Staphylococal_nuclease_OB-fold"/>
</dbReference>
<dbReference type="RefSeq" id="WP_184078956.1">
    <property type="nucleotide sequence ID" value="NZ_JACHDS010000001.1"/>
</dbReference>
<gene>
    <name evidence="3" type="ORF">HNR23_004795</name>
</gene>
<keyword evidence="3" id="KW-0540">Nuclease</keyword>
<evidence type="ECO:0000313" key="4">
    <source>
        <dbReference type="Proteomes" id="UP000546642"/>
    </source>
</evidence>
<dbReference type="SUPFAM" id="SSF50199">
    <property type="entry name" value="Staphylococcal nuclease"/>
    <property type="match status" value="1"/>
</dbReference>
<dbReference type="Pfam" id="PF00565">
    <property type="entry name" value="SNase"/>
    <property type="match status" value="1"/>
</dbReference>
<keyword evidence="3" id="KW-0255">Endonuclease</keyword>
<organism evidence="3 4">
    <name type="scientific">Nocardiopsis mwathae</name>
    <dbReference type="NCBI Taxonomy" id="1472723"/>
    <lineage>
        <taxon>Bacteria</taxon>
        <taxon>Bacillati</taxon>
        <taxon>Actinomycetota</taxon>
        <taxon>Actinomycetes</taxon>
        <taxon>Streptosporangiales</taxon>
        <taxon>Nocardiopsidaceae</taxon>
        <taxon>Nocardiopsis</taxon>
    </lineage>
</organism>
<dbReference type="InterPro" id="IPR035437">
    <property type="entry name" value="SNase_OB-fold_sf"/>
</dbReference>
<feature type="compositionally biased region" description="Pro residues" evidence="1">
    <location>
        <begin position="222"/>
        <end position="231"/>
    </location>
</feature>
<dbReference type="AlphaFoldDB" id="A0A7W9YMJ4"/>
<reference evidence="3 4" key="1">
    <citation type="submission" date="2020-08" db="EMBL/GenBank/DDBJ databases">
        <title>Sequencing the genomes of 1000 actinobacteria strains.</title>
        <authorList>
            <person name="Klenk H.-P."/>
        </authorList>
    </citation>
    <scope>NUCLEOTIDE SEQUENCE [LARGE SCALE GENOMIC DNA]</scope>
    <source>
        <strain evidence="3 4">DSM 46659</strain>
    </source>
</reference>
<name>A0A7W9YMJ4_9ACTN</name>
<proteinExistence type="predicted"/>
<keyword evidence="3" id="KW-0378">Hydrolase</keyword>
<dbReference type="PROSITE" id="PS50830">
    <property type="entry name" value="TNASE_3"/>
    <property type="match status" value="1"/>
</dbReference>
<sequence>MGTAGSDFSLGGIARPAAQARWSGTRIRIASSVAGSLLTVALLAGCGAGGGVDTADSSAEPVDHALSEAEEEVQALALPTGVPEGAQPVEVTEVAGADALEVRATLEADDGPLKVGKRVEIRLAGVEPPGKGECHADKAADRVESLFGSGDTAFVSSAGESDDQDRNELYVWTEDGTWANQDLIEDGYVELGSGTAGPLIDDLRDAEEKAKDSGAGLWSACAPPPPAPEPRPVQETEPGGGSDTGTPADQGIILAPSGKHYAAGQFCKHAHLGMTTKDAGGGTLRCDFHDGEANARWKRG</sequence>
<dbReference type="GO" id="GO:0004519">
    <property type="term" value="F:endonuclease activity"/>
    <property type="evidence" value="ECO:0007669"/>
    <property type="project" value="UniProtKB-KW"/>
</dbReference>
<comment type="caution">
    <text evidence="3">The sequence shown here is derived from an EMBL/GenBank/DDBJ whole genome shotgun (WGS) entry which is preliminary data.</text>
</comment>
<evidence type="ECO:0000313" key="3">
    <source>
        <dbReference type="EMBL" id="MBB6174735.1"/>
    </source>
</evidence>